<feature type="compositionally biased region" description="Basic and acidic residues" evidence="1">
    <location>
        <begin position="119"/>
        <end position="130"/>
    </location>
</feature>
<protein>
    <recommendedName>
        <fullName evidence="6">PNT domain-containing protein</fullName>
    </recommendedName>
</protein>
<dbReference type="PROSITE" id="PS50105">
    <property type="entry name" value="SAM_DOMAIN"/>
    <property type="match status" value="1"/>
</dbReference>
<dbReference type="InterPro" id="IPR001660">
    <property type="entry name" value="SAM"/>
</dbReference>
<evidence type="ECO:0000313" key="4">
    <source>
        <dbReference type="EMBL" id="KAK3101666.1"/>
    </source>
</evidence>
<dbReference type="InterPro" id="IPR003118">
    <property type="entry name" value="Pointed_dom"/>
</dbReference>
<comment type="caution">
    <text evidence="4">The sequence shown here is derived from an EMBL/GenBank/DDBJ whole genome shotgun (WGS) entry which is preliminary data.</text>
</comment>
<sequence>MSLHPQNWTVVEVTNWLEYVTTEYKMDHDVTSHILESFQSISGQQLLRMKLEDFKEVTTVHAETIFEAFKSMCNYDANSGLPLASLLPPITEHSRNGSPSSMGSNSPDGAVQGTSQGVRRKDTDKDERSNVTRTGQMDTIEI</sequence>
<feature type="compositionally biased region" description="Low complexity" evidence="1">
    <location>
        <begin position="96"/>
        <end position="107"/>
    </location>
</feature>
<evidence type="ECO:0000259" key="2">
    <source>
        <dbReference type="PROSITE" id="PS50105"/>
    </source>
</evidence>
<evidence type="ECO:0000259" key="3">
    <source>
        <dbReference type="PROSITE" id="PS51433"/>
    </source>
</evidence>
<feature type="region of interest" description="Disordered" evidence="1">
    <location>
        <begin position="87"/>
        <end position="142"/>
    </location>
</feature>
<evidence type="ECO:0000313" key="5">
    <source>
        <dbReference type="Proteomes" id="UP001186944"/>
    </source>
</evidence>
<feature type="domain" description="SAM" evidence="2">
    <location>
        <begin position="8"/>
        <end position="57"/>
    </location>
</feature>
<evidence type="ECO:0000256" key="1">
    <source>
        <dbReference type="SAM" id="MobiDB-lite"/>
    </source>
</evidence>
<dbReference type="Pfam" id="PF02198">
    <property type="entry name" value="SAM_PNT"/>
    <property type="match status" value="1"/>
</dbReference>
<dbReference type="SUPFAM" id="SSF47769">
    <property type="entry name" value="SAM/Pointed domain"/>
    <property type="match status" value="1"/>
</dbReference>
<feature type="domain" description="PNT" evidence="3">
    <location>
        <begin position="1"/>
        <end position="76"/>
    </location>
</feature>
<reference evidence="4" key="1">
    <citation type="submission" date="2019-08" db="EMBL/GenBank/DDBJ databases">
        <title>The improved chromosome-level genome for the pearl oyster Pinctada fucata martensii using PacBio sequencing and Hi-C.</title>
        <authorList>
            <person name="Zheng Z."/>
        </authorList>
    </citation>
    <scope>NUCLEOTIDE SEQUENCE</scope>
    <source>
        <strain evidence="4">ZZ-2019</strain>
        <tissue evidence="4">Adductor muscle</tissue>
    </source>
</reference>
<dbReference type="PROSITE" id="PS51433">
    <property type="entry name" value="PNT"/>
    <property type="match status" value="1"/>
</dbReference>
<dbReference type="Gene3D" id="1.10.150.50">
    <property type="entry name" value="Transcription Factor, Ets-1"/>
    <property type="match status" value="1"/>
</dbReference>
<feature type="compositionally biased region" description="Polar residues" evidence="1">
    <location>
        <begin position="131"/>
        <end position="142"/>
    </location>
</feature>
<dbReference type="Proteomes" id="UP001186944">
    <property type="component" value="Unassembled WGS sequence"/>
</dbReference>
<dbReference type="GO" id="GO:0043565">
    <property type="term" value="F:sequence-specific DNA binding"/>
    <property type="evidence" value="ECO:0007669"/>
    <property type="project" value="InterPro"/>
</dbReference>
<evidence type="ECO:0008006" key="6">
    <source>
        <dbReference type="Google" id="ProtNLM"/>
    </source>
</evidence>
<keyword evidence="5" id="KW-1185">Reference proteome</keyword>
<name>A0AA88YH91_PINIB</name>
<dbReference type="EMBL" id="VSWD01000005">
    <property type="protein sequence ID" value="KAK3101666.1"/>
    <property type="molecule type" value="Genomic_DNA"/>
</dbReference>
<dbReference type="InterPro" id="IPR013761">
    <property type="entry name" value="SAM/pointed_sf"/>
</dbReference>
<accession>A0AA88YH91</accession>
<dbReference type="AlphaFoldDB" id="A0AA88YH91"/>
<gene>
    <name evidence="4" type="ORF">FSP39_005329</name>
</gene>
<proteinExistence type="predicted"/>
<organism evidence="4 5">
    <name type="scientific">Pinctada imbricata</name>
    <name type="common">Atlantic pearl-oyster</name>
    <name type="synonym">Pinctada martensii</name>
    <dbReference type="NCBI Taxonomy" id="66713"/>
    <lineage>
        <taxon>Eukaryota</taxon>
        <taxon>Metazoa</taxon>
        <taxon>Spiralia</taxon>
        <taxon>Lophotrochozoa</taxon>
        <taxon>Mollusca</taxon>
        <taxon>Bivalvia</taxon>
        <taxon>Autobranchia</taxon>
        <taxon>Pteriomorphia</taxon>
        <taxon>Pterioida</taxon>
        <taxon>Pterioidea</taxon>
        <taxon>Pteriidae</taxon>
        <taxon>Pinctada</taxon>
    </lineage>
</organism>